<keyword evidence="1" id="KW-0732">Signal</keyword>
<dbReference type="Proteomes" id="UP000676409">
    <property type="component" value="Chromosome"/>
</dbReference>
<feature type="chain" id="PRO_5037133703" description="Lipoprotein" evidence="1">
    <location>
        <begin position="24"/>
        <end position="171"/>
    </location>
</feature>
<proteinExistence type="predicted"/>
<evidence type="ECO:0000313" key="3">
    <source>
        <dbReference type="Proteomes" id="UP000676409"/>
    </source>
</evidence>
<dbReference type="PROSITE" id="PS51257">
    <property type="entry name" value="PROKAR_LIPOPROTEIN"/>
    <property type="match status" value="1"/>
</dbReference>
<reference evidence="2" key="1">
    <citation type="submission" date="2021-04" db="EMBL/GenBank/DDBJ databases">
        <title>The complete genome sequence of Caulobacter sp. S6.</title>
        <authorList>
            <person name="Tang Y."/>
            <person name="Ouyang W."/>
            <person name="Liu Q."/>
            <person name="Huang B."/>
            <person name="Guo Z."/>
            <person name="Lei P."/>
        </authorList>
    </citation>
    <scope>NUCLEOTIDE SEQUENCE</scope>
    <source>
        <strain evidence="2">S6</strain>
    </source>
</reference>
<keyword evidence="3" id="KW-1185">Reference proteome</keyword>
<dbReference type="EMBL" id="CP073078">
    <property type="protein sequence ID" value="QUD88621.1"/>
    <property type="molecule type" value="Genomic_DNA"/>
</dbReference>
<dbReference type="RefSeq" id="WP_211938671.1">
    <property type="nucleotide sequence ID" value="NZ_CP073078.1"/>
</dbReference>
<organism evidence="2 3">
    <name type="scientific">Phenylobacterium montanum</name>
    <dbReference type="NCBI Taxonomy" id="2823693"/>
    <lineage>
        <taxon>Bacteria</taxon>
        <taxon>Pseudomonadati</taxon>
        <taxon>Pseudomonadota</taxon>
        <taxon>Alphaproteobacteria</taxon>
        <taxon>Caulobacterales</taxon>
        <taxon>Caulobacteraceae</taxon>
        <taxon>Phenylobacterium</taxon>
    </lineage>
</organism>
<gene>
    <name evidence="2" type="ORF">KCG34_01655</name>
</gene>
<evidence type="ECO:0008006" key="4">
    <source>
        <dbReference type="Google" id="ProtNLM"/>
    </source>
</evidence>
<dbReference type="KEGG" id="caul:KCG34_01655"/>
<name>A0A975IWQ8_9CAUL</name>
<dbReference type="AlphaFoldDB" id="A0A975IWQ8"/>
<evidence type="ECO:0000313" key="2">
    <source>
        <dbReference type="EMBL" id="QUD88621.1"/>
    </source>
</evidence>
<sequence>MTALRPCLIASAALLALLGGCRAPKPKAGAASAESHAPGTTLAQIPAACAAYPAGSPGVVRTFCSGPAVVKLTINGAEHVLKGGSCETSGNIFSLNLGVVAGPGLAGPAPDYVGLTVNAPPGPFNDAALSVHYGGKAYLLPHNTGQATPAGGEFSGVTRKGHAKVSAVFTC</sequence>
<evidence type="ECO:0000256" key="1">
    <source>
        <dbReference type="SAM" id="SignalP"/>
    </source>
</evidence>
<protein>
    <recommendedName>
        <fullName evidence="4">Lipoprotein</fullName>
    </recommendedName>
</protein>
<feature type="signal peptide" evidence="1">
    <location>
        <begin position="1"/>
        <end position="23"/>
    </location>
</feature>
<accession>A0A975IWQ8</accession>